<reference evidence="1" key="1">
    <citation type="journal article" date="2023" name="Science">
        <title>Genome structures resolve the early diversification of teleost fishes.</title>
        <authorList>
            <person name="Parey E."/>
            <person name="Louis A."/>
            <person name="Montfort J."/>
            <person name="Bouchez O."/>
            <person name="Roques C."/>
            <person name="Iampietro C."/>
            <person name="Lluch J."/>
            <person name="Castinel A."/>
            <person name="Donnadieu C."/>
            <person name="Desvignes T."/>
            <person name="Floi Bucao C."/>
            <person name="Jouanno E."/>
            <person name="Wen M."/>
            <person name="Mejri S."/>
            <person name="Dirks R."/>
            <person name="Jansen H."/>
            <person name="Henkel C."/>
            <person name="Chen W.J."/>
            <person name="Zahm M."/>
            <person name="Cabau C."/>
            <person name="Klopp C."/>
            <person name="Thompson A.W."/>
            <person name="Robinson-Rechavi M."/>
            <person name="Braasch I."/>
            <person name="Lecointre G."/>
            <person name="Bobe J."/>
            <person name="Postlethwait J.H."/>
            <person name="Berthelot C."/>
            <person name="Roest Crollius H."/>
            <person name="Guiguen Y."/>
        </authorList>
    </citation>
    <scope>NUCLEOTIDE SEQUENCE</scope>
    <source>
        <strain evidence="1">WJC10195</strain>
    </source>
</reference>
<protein>
    <submittedName>
        <fullName evidence="1">Uncharacterized protein</fullName>
    </submittedName>
</protein>
<sequence>MAWLCLSSPSGRWQQCTSLALICHITYDVKKKKQFTLAIILRDATQAGKPAFRGHEEEVGRLLTQRDCV</sequence>
<evidence type="ECO:0000313" key="1">
    <source>
        <dbReference type="EMBL" id="KAJ8349433.1"/>
    </source>
</evidence>
<keyword evidence="2" id="KW-1185">Reference proteome</keyword>
<name>A0A9Q1IR57_SYNKA</name>
<dbReference type="EMBL" id="JAINUF010000009">
    <property type="protein sequence ID" value="KAJ8349433.1"/>
    <property type="molecule type" value="Genomic_DNA"/>
</dbReference>
<dbReference type="AlphaFoldDB" id="A0A9Q1IR57"/>
<accession>A0A9Q1IR57</accession>
<gene>
    <name evidence="1" type="ORF">SKAU_G00245630</name>
</gene>
<dbReference type="Proteomes" id="UP001152622">
    <property type="component" value="Chromosome 9"/>
</dbReference>
<organism evidence="1 2">
    <name type="scientific">Synaphobranchus kaupii</name>
    <name type="common">Kaup's arrowtooth eel</name>
    <dbReference type="NCBI Taxonomy" id="118154"/>
    <lineage>
        <taxon>Eukaryota</taxon>
        <taxon>Metazoa</taxon>
        <taxon>Chordata</taxon>
        <taxon>Craniata</taxon>
        <taxon>Vertebrata</taxon>
        <taxon>Euteleostomi</taxon>
        <taxon>Actinopterygii</taxon>
        <taxon>Neopterygii</taxon>
        <taxon>Teleostei</taxon>
        <taxon>Anguilliformes</taxon>
        <taxon>Synaphobranchidae</taxon>
        <taxon>Synaphobranchus</taxon>
    </lineage>
</organism>
<comment type="caution">
    <text evidence="1">The sequence shown here is derived from an EMBL/GenBank/DDBJ whole genome shotgun (WGS) entry which is preliminary data.</text>
</comment>
<proteinExistence type="predicted"/>
<evidence type="ECO:0000313" key="2">
    <source>
        <dbReference type="Proteomes" id="UP001152622"/>
    </source>
</evidence>